<dbReference type="OrthoDB" id="435402at2759"/>
<comment type="caution">
    <text evidence="2">The sequence shown here is derived from an EMBL/GenBank/DDBJ whole genome shotgun (WGS) entry which is preliminary data.</text>
</comment>
<dbReference type="STRING" id="573508.A0A1E3BAB9"/>
<evidence type="ECO:0008006" key="4">
    <source>
        <dbReference type="Google" id="ProtNLM"/>
    </source>
</evidence>
<feature type="compositionally biased region" description="Polar residues" evidence="1">
    <location>
        <begin position="1"/>
        <end position="25"/>
    </location>
</feature>
<dbReference type="GO" id="GO:0031047">
    <property type="term" value="P:regulatory ncRNA-mediated gene silencing"/>
    <property type="evidence" value="ECO:0007669"/>
    <property type="project" value="InterPro"/>
</dbReference>
<feature type="compositionally biased region" description="Basic residues" evidence="1">
    <location>
        <begin position="70"/>
        <end position="86"/>
    </location>
</feature>
<protein>
    <recommendedName>
        <fullName evidence="4">Argonaute-binding protein 1</fullName>
    </recommendedName>
</protein>
<reference evidence="2 3" key="1">
    <citation type="journal article" date="2016" name="BMC Genomics">
        <title>Comparative genomic and transcriptomic analyses of the Fuzhuan brick tea-fermentation fungus Aspergillus cristatus.</title>
        <authorList>
            <person name="Ge Y."/>
            <person name="Wang Y."/>
            <person name="Liu Y."/>
            <person name="Tan Y."/>
            <person name="Ren X."/>
            <person name="Zhang X."/>
            <person name="Hyde K.D."/>
            <person name="Liu Y."/>
            <person name="Liu Z."/>
        </authorList>
    </citation>
    <scope>NUCLEOTIDE SEQUENCE [LARGE SCALE GENOMIC DNA]</scope>
    <source>
        <strain evidence="2 3">GZAAS20.1005</strain>
    </source>
</reference>
<keyword evidence="3" id="KW-1185">Reference proteome</keyword>
<name>A0A1E3BAB9_ASPCR</name>
<organism evidence="2 3">
    <name type="scientific">Aspergillus cristatus</name>
    <name type="common">Chinese Fuzhuan brick tea-fermentation fungus</name>
    <name type="synonym">Eurotium cristatum</name>
    <dbReference type="NCBI Taxonomy" id="573508"/>
    <lineage>
        <taxon>Eukaryota</taxon>
        <taxon>Fungi</taxon>
        <taxon>Dikarya</taxon>
        <taxon>Ascomycota</taxon>
        <taxon>Pezizomycotina</taxon>
        <taxon>Eurotiomycetes</taxon>
        <taxon>Eurotiomycetidae</taxon>
        <taxon>Eurotiales</taxon>
        <taxon>Aspergillaceae</taxon>
        <taxon>Aspergillus</taxon>
        <taxon>Aspergillus subgen. Aspergillus</taxon>
    </lineage>
</organism>
<dbReference type="Pfam" id="PF09692">
    <property type="entry name" value="Arb1"/>
    <property type="match status" value="1"/>
</dbReference>
<evidence type="ECO:0000256" key="1">
    <source>
        <dbReference type="SAM" id="MobiDB-lite"/>
    </source>
</evidence>
<sequence length="503" mass="58159">METQDDSQIQFQDLPTRTITNDNPQPDSPKEDTRSAADAPQQLRVDGADEGENEENTITVDWVHPTQQEKKKKRRSKKSKSKRGRTKPTGFEEYYVDAPITPEQYSQEREIYDETRPIIHRMEDAILRFQKNRRIESDRREIFTKYLAYGGVDVGPKMFGGVDDHDLKEMDNEQILLTRGQASIAQERADLEIDFNAVVKGYLTSYFPYYFNPESEDMIKMATVTIRNFLSYLMYHDVCPEYNANIDEARKSCDIAGKELWRNQQLTAKSPGDFNRASSTLFGGFFFDNYVEDDQWSNPKDDTVRMTNDIARKVVKFALVGAGTDEQAHRFQRLANENSLRAMRIEDIDGFEVTAVIMPDDDTREFYEHHASDLHPVGRLLGKAYRDPGKPVYDLSPEERKEWESGNQPADEFEFFLEEDLLKECYPGMKVITSVFELNCGLHFFDEIFTAYSSVYTVLVNDLMFGWKKPKDLVNREDTEDKDENGKGESGARNEEQEAEDCI</sequence>
<evidence type="ECO:0000313" key="2">
    <source>
        <dbReference type="EMBL" id="ODM17912.1"/>
    </source>
</evidence>
<dbReference type="GO" id="GO:0033167">
    <property type="term" value="C:ARC complex"/>
    <property type="evidence" value="ECO:0007669"/>
    <property type="project" value="InterPro"/>
</dbReference>
<accession>A0A1E3BAB9</accession>
<dbReference type="VEuPathDB" id="FungiDB:SI65_06700"/>
<feature type="region of interest" description="Disordered" evidence="1">
    <location>
        <begin position="1"/>
        <end position="91"/>
    </location>
</feature>
<dbReference type="Proteomes" id="UP000094569">
    <property type="component" value="Unassembled WGS sequence"/>
</dbReference>
<feature type="compositionally biased region" description="Basic and acidic residues" evidence="1">
    <location>
        <begin position="474"/>
        <end position="496"/>
    </location>
</feature>
<dbReference type="AlphaFoldDB" id="A0A1E3BAB9"/>
<dbReference type="EMBL" id="JXNT01000007">
    <property type="protein sequence ID" value="ODM17912.1"/>
    <property type="molecule type" value="Genomic_DNA"/>
</dbReference>
<proteinExistence type="predicted"/>
<gene>
    <name evidence="2" type="ORF">SI65_06700</name>
</gene>
<feature type="region of interest" description="Disordered" evidence="1">
    <location>
        <begin position="474"/>
        <end position="503"/>
    </location>
</feature>
<evidence type="ECO:0000313" key="3">
    <source>
        <dbReference type="Proteomes" id="UP000094569"/>
    </source>
</evidence>
<dbReference type="InterPro" id="IPR018606">
    <property type="entry name" value="Arb1"/>
</dbReference>